<proteinExistence type="predicted"/>
<evidence type="ECO:0000313" key="1">
    <source>
        <dbReference type="EMBL" id="SEV81230.1"/>
    </source>
</evidence>
<name>A0A1I0M0W0_9BACT</name>
<keyword evidence="2" id="KW-1185">Reference proteome</keyword>
<sequence>MESLKLKEKSGLTREDLVAILGGSNVTNSVEASDSRERTRVQQTKLQQETCACDAIG</sequence>
<dbReference type="EMBL" id="FOIQ01000001">
    <property type="protein sequence ID" value="SEV81230.1"/>
    <property type="molecule type" value="Genomic_DNA"/>
</dbReference>
<accession>A0A1I0M0W0</accession>
<gene>
    <name evidence="1" type="ORF">SAMN04487850_0129</name>
</gene>
<protein>
    <submittedName>
        <fullName evidence="1">Uncharacterized protein</fullName>
    </submittedName>
</protein>
<dbReference type="Proteomes" id="UP000199373">
    <property type="component" value="Unassembled WGS sequence"/>
</dbReference>
<evidence type="ECO:0000313" key="2">
    <source>
        <dbReference type="Proteomes" id="UP000199373"/>
    </source>
</evidence>
<reference evidence="1 2" key="1">
    <citation type="submission" date="2016-10" db="EMBL/GenBank/DDBJ databases">
        <authorList>
            <person name="de Groot N.N."/>
        </authorList>
    </citation>
    <scope>NUCLEOTIDE SEQUENCE [LARGE SCALE GENOMIC DNA]</scope>
    <source>
        <strain evidence="1 2">TC2-24</strain>
    </source>
</reference>
<organism evidence="1 2">
    <name type="scientific">Prevotella aff. ruminicola Tc2-24</name>
    <dbReference type="NCBI Taxonomy" id="81582"/>
    <lineage>
        <taxon>Bacteria</taxon>
        <taxon>Pseudomonadati</taxon>
        <taxon>Bacteroidota</taxon>
        <taxon>Bacteroidia</taxon>
        <taxon>Bacteroidales</taxon>
        <taxon>Prevotellaceae</taxon>
        <taxon>Prevotella</taxon>
    </lineage>
</organism>
<dbReference type="AlphaFoldDB" id="A0A1I0M0W0"/>
<dbReference type="RefSeq" id="WP_177178348.1">
    <property type="nucleotide sequence ID" value="NZ_FOIQ01000001.1"/>
</dbReference>